<dbReference type="InterPro" id="IPR036719">
    <property type="entry name" value="Neuro-gated_channel_TM_sf"/>
</dbReference>
<dbReference type="InterPro" id="IPR002394">
    <property type="entry name" value="Nicotinic_acetylcholine_rcpt"/>
</dbReference>
<keyword evidence="6 14" id="KW-0406">Ion transport</keyword>
<dbReference type="InterPro" id="IPR006201">
    <property type="entry name" value="Neur_channel"/>
</dbReference>
<comment type="similarity">
    <text evidence="14">Belongs to the ligand-gated ion channel (TC 1.A.9) family.</text>
</comment>
<dbReference type="Gene3D" id="1.20.58.390">
    <property type="entry name" value="Neurotransmitter-gated ion-channel transmembrane domain"/>
    <property type="match status" value="2"/>
</dbReference>
<dbReference type="SUPFAM" id="SSF90112">
    <property type="entry name" value="Neurotransmitter-gated ion-channel transmembrane pore"/>
    <property type="match status" value="1"/>
</dbReference>
<feature type="signal peptide" evidence="14">
    <location>
        <begin position="1"/>
        <end position="24"/>
    </location>
</feature>
<keyword evidence="9" id="KW-0675">Receptor</keyword>
<dbReference type="PRINTS" id="PR00254">
    <property type="entry name" value="NICOTINICR"/>
</dbReference>
<evidence type="ECO:0000256" key="2">
    <source>
        <dbReference type="ARBA" id="ARBA00022475"/>
    </source>
</evidence>
<accession>A0A8J9ZFD0</accession>
<dbReference type="InterPro" id="IPR038050">
    <property type="entry name" value="Neuro_actylchol_rec"/>
</dbReference>
<feature type="domain" description="Neurotransmitter-gated ion-channel ligand-binding" evidence="15">
    <location>
        <begin position="28"/>
        <end position="230"/>
    </location>
</feature>
<organism evidence="17 18">
    <name type="scientific">Branchiostoma lanceolatum</name>
    <name type="common">Common lancelet</name>
    <name type="synonym">Amphioxus lanceolatum</name>
    <dbReference type="NCBI Taxonomy" id="7740"/>
    <lineage>
        <taxon>Eukaryota</taxon>
        <taxon>Metazoa</taxon>
        <taxon>Chordata</taxon>
        <taxon>Cephalochordata</taxon>
        <taxon>Leptocardii</taxon>
        <taxon>Amphioxiformes</taxon>
        <taxon>Branchiostomatidae</taxon>
        <taxon>Branchiostoma</taxon>
    </lineage>
</organism>
<evidence type="ECO:0000256" key="8">
    <source>
        <dbReference type="ARBA" id="ARBA00023157"/>
    </source>
</evidence>
<keyword evidence="18" id="KW-1185">Reference proteome</keyword>
<feature type="transmembrane region" description="Helical" evidence="14">
    <location>
        <begin position="231"/>
        <end position="254"/>
    </location>
</feature>
<evidence type="ECO:0000256" key="1">
    <source>
        <dbReference type="ARBA" id="ARBA00022448"/>
    </source>
</evidence>
<evidence type="ECO:0000256" key="10">
    <source>
        <dbReference type="ARBA" id="ARBA00023180"/>
    </source>
</evidence>
<evidence type="ECO:0000256" key="5">
    <source>
        <dbReference type="ARBA" id="ARBA00023018"/>
    </source>
</evidence>
<gene>
    <name evidence="17" type="primary">CHRNB4</name>
    <name evidence="17" type="ORF">BLAG_LOCUS12557</name>
</gene>
<dbReference type="OrthoDB" id="5975154at2759"/>
<evidence type="ECO:0000313" key="17">
    <source>
        <dbReference type="EMBL" id="CAH1252489.1"/>
    </source>
</evidence>
<proteinExistence type="inferred from homology"/>
<dbReference type="AlphaFoldDB" id="A0A8J9ZFD0"/>
<name>A0A8J9ZFD0_BRALA</name>
<evidence type="ECO:0000256" key="4">
    <source>
        <dbReference type="ARBA" id="ARBA00022989"/>
    </source>
</evidence>
<feature type="domain" description="Neurotransmitter-gated ion-channel transmembrane" evidence="16">
    <location>
        <begin position="237"/>
        <end position="475"/>
    </location>
</feature>
<feature type="transmembrane region" description="Helical" evidence="14">
    <location>
        <begin position="458"/>
        <end position="476"/>
    </location>
</feature>
<dbReference type="InterPro" id="IPR006202">
    <property type="entry name" value="Neur_chan_lig-bd"/>
</dbReference>
<dbReference type="PRINTS" id="PR00252">
    <property type="entry name" value="NRIONCHANNEL"/>
</dbReference>
<keyword evidence="2" id="KW-1003">Cell membrane</keyword>
<keyword evidence="5" id="KW-0770">Synapse</keyword>
<evidence type="ECO:0000256" key="7">
    <source>
        <dbReference type="ARBA" id="ARBA00023136"/>
    </source>
</evidence>
<dbReference type="GO" id="GO:0022848">
    <property type="term" value="F:acetylcholine-gated monoatomic cation-selective channel activity"/>
    <property type="evidence" value="ECO:0007669"/>
    <property type="project" value="InterPro"/>
</dbReference>
<keyword evidence="7 14" id="KW-0472">Membrane</keyword>
<dbReference type="InterPro" id="IPR006029">
    <property type="entry name" value="Neurotrans-gated_channel_TM"/>
</dbReference>
<keyword evidence="1 14" id="KW-0813">Transport</keyword>
<dbReference type="GO" id="GO:0045211">
    <property type="term" value="C:postsynaptic membrane"/>
    <property type="evidence" value="ECO:0007669"/>
    <property type="project" value="InterPro"/>
</dbReference>
<keyword evidence="12 14" id="KW-0407">Ion channel</keyword>
<evidence type="ECO:0000256" key="3">
    <source>
        <dbReference type="ARBA" id="ARBA00022692"/>
    </source>
</evidence>
<dbReference type="PROSITE" id="PS00236">
    <property type="entry name" value="NEUROTR_ION_CHANNEL"/>
    <property type="match status" value="1"/>
</dbReference>
<dbReference type="EMBL" id="OV696687">
    <property type="protein sequence ID" value="CAH1252489.1"/>
    <property type="molecule type" value="Genomic_DNA"/>
</dbReference>
<comment type="subcellular location">
    <subcellularLocation>
        <location evidence="13">Synaptic cell membrane</location>
        <topology evidence="13">Multi-pass membrane protein</topology>
    </subcellularLocation>
</comment>
<keyword evidence="8" id="KW-1015">Disulfide bond</keyword>
<dbReference type="CDD" id="cd19064">
    <property type="entry name" value="LGIC_TM_nAChR"/>
    <property type="match status" value="1"/>
</dbReference>
<evidence type="ECO:0000259" key="16">
    <source>
        <dbReference type="Pfam" id="PF02932"/>
    </source>
</evidence>
<dbReference type="Proteomes" id="UP000838412">
    <property type="component" value="Chromosome 2"/>
</dbReference>
<evidence type="ECO:0000256" key="13">
    <source>
        <dbReference type="ARBA" id="ARBA00034099"/>
    </source>
</evidence>
<keyword evidence="14" id="KW-0732">Signal</keyword>
<sequence>MEASAAAAVFLMWTVTCGLPGVHGATSEENLVRMLFEERGYNPTIRPAKSPDEVITVHFYLSISQLISLNEKEETMKTNVWLGQSWFDHRLAWNQAEFDNLTIIRVPAEAVWNPNIVLFNNKDGQYEVALYTKVLLYADGKVEWLPPAIFQSNCAIDVRQFPFDRQNCSMKFGSWTYGPEELDIVLDYATATTDDFKESGEWNILRSPCRKVANQKEVRVVFDFIIQRKPLFYIINLIIPCILTSSLSILVFYLPSDCGEKIGLNMAVLLAMTVFLLLIADIIPSTSLDVPLIGKYLIFTMTFVTMTTVATVMILNVHHRTASTHEMPGWIRLVFIRVLPRILRLHQPGEGEAGAEEHSNTWDPDIDLYSKPAANNGVLHDATGRPFGRMGPGSPGGKEERAGKLPPELSRVIGNVKVVTCFFKDLDEESQVWGRYRINVWCLINDEWKFVAIVIDRLCLWLFGIICVLSTLGLFYEPLFLPAED</sequence>
<dbReference type="InterPro" id="IPR018000">
    <property type="entry name" value="Neurotransmitter_ion_chnl_CS"/>
</dbReference>
<dbReference type="PANTHER" id="PTHR18945">
    <property type="entry name" value="NEUROTRANSMITTER GATED ION CHANNEL"/>
    <property type="match status" value="1"/>
</dbReference>
<protein>
    <submittedName>
        <fullName evidence="17">CHRNB4 protein</fullName>
    </submittedName>
</protein>
<reference evidence="17" key="1">
    <citation type="submission" date="2022-01" db="EMBL/GenBank/DDBJ databases">
        <authorList>
            <person name="Braso-Vives M."/>
        </authorList>
    </citation>
    <scope>NUCLEOTIDE SEQUENCE</scope>
</reference>
<evidence type="ECO:0000313" key="18">
    <source>
        <dbReference type="Proteomes" id="UP000838412"/>
    </source>
</evidence>
<feature type="transmembrane region" description="Helical" evidence="14">
    <location>
        <begin position="296"/>
        <end position="317"/>
    </location>
</feature>
<evidence type="ECO:0000259" key="15">
    <source>
        <dbReference type="Pfam" id="PF02931"/>
    </source>
</evidence>
<evidence type="ECO:0000256" key="11">
    <source>
        <dbReference type="ARBA" id="ARBA00023286"/>
    </source>
</evidence>
<dbReference type="SUPFAM" id="SSF63712">
    <property type="entry name" value="Nicotinic receptor ligand binding domain-like"/>
    <property type="match status" value="1"/>
</dbReference>
<evidence type="ECO:0000256" key="6">
    <source>
        <dbReference type="ARBA" id="ARBA00023065"/>
    </source>
</evidence>
<dbReference type="CDD" id="cd18997">
    <property type="entry name" value="LGIC_ECD_nAChR"/>
    <property type="match status" value="1"/>
</dbReference>
<feature type="chain" id="PRO_5035487380" evidence="14">
    <location>
        <begin position="25"/>
        <end position="485"/>
    </location>
</feature>
<keyword evidence="3 14" id="KW-0812">Transmembrane</keyword>
<feature type="transmembrane region" description="Helical" evidence="14">
    <location>
        <begin position="266"/>
        <end position="284"/>
    </location>
</feature>
<dbReference type="Gene3D" id="2.70.170.10">
    <property type="entry name" value="Neurotransmitter-gated ion-channel ligand-binding domain"/>
    <property type="match status" value="1"/>
</dbReference>
<dbReference type="FunFam" id="2.70.170.10:FF:000079">
    <property type="entry name" value="Uncharacterized protein"/>
    <property type="match status" value="1"/>
</dbReference>
<dbReference type="Pfam" id="PF02931">
    <property type="entry name" value="Neur_chan_LBD"/>
    <property type="match status" value="1"/>
</dbReference>
<keyword evidence="4 14" id="KW-1133">Transmembrane helix</keyword>
<evidence type="ECO:0000256" key="12">
    <source>
        <dbReference type="ARBA" id="ARBA00023303"/>
    </source>
</evidence>
<evidence type="ECO:0000256" key="9">
    <source>
        <dbReference type="ARBA" id="ARBA00023170"/>
    </source>
</evidence>
<dbReference type="InterPro" id="IPR036734">
    <property type="entry name" value="Neur_chan_lig-bd_sf"/>
</dbReference>
<dbReference type="FunFam" id="1.20.58.390:FF:000001">
    <property type="entry name" value="Neuronal nicotinic acetylcholine receptor subunit 3"/>
    <property type="match status" value="1"/>
</dbReference>
<dbReference type="NCBIfam" id="TIGR00860">
    <property type="entry name" value="LIC"/>
    <property type="match status" value="1"/>
</dbReference>
<dbReference type="GO" id="GO:0004888">
    <property type="term" value="F:transmembrane signaling receptor activity"/>
    <property type="evidence" value="ECO:0007669"/>
    <property type="project" value="InterPro"/>
</dbReference>
<evidence type="ECO:0000256" key="14">
    <source>
        <dbReference type="RuleBase" id="RU000687"/>
    </source>
</evidence>
<keyword evidence="10" id="KW-0325">Glycoprotein</keyword>
<dbReference type="Pfam" id="PF02932">
    <property type="entry name" value="Neur_chan_memb"/>
    <property type="match status" value="1"/>
</dbReference>
<keyword evidence="11" id="KW-1071">Ligand-gated ion channel</keyword>